<proteinExistence type="predicted"/>
<evidence type="ECO:0000313" key="2">
    <source>
        <dbReference type="EMBL" id="BEP30004.1"/>
    </source>
</evidence>
<name>A0AAU9EEW4_9FIRM</name>
<dbReference type="RefSeq" id="WP_338535607.1">
    <property type="nucleotide sequence ID" value="NZ_AP028654.1"/>
</dbReference>
<dbReference type="CDD" id="cd00851">
    <property type="entry name" value="MTH1175"/>
    <property type="match status" value="1"/>
</dbReference>
<dbReference type="PANTHER" id="PTHR42983">
    <property type="entry name" value="DINITROGENASE IRON-MOLYBDENUM COFACTOR PROTEIN-RELATED"/>
    <property type="match status" value="1"/>
</dbReference>
<dbReference type="AlphaFoldDB" id="A0AAU9EEW4"/>
<dbReference type="InterPro" id="IPR033913">
    <property type="entry name" value="MTH1175_dom"/>
</dbReference>
<dbReference type="InterPro" id="IPR036105">
    <property type="entry name" value="DiNase_FeMo-co_biosyn_sf"/>
</dbReference>
<reference evidence="2 3" key="1">
    <citation type="submission" date="2023-08" db="EMBL/GenBank/DDBJ databases">
        <title>Helicovermis profunda gen. nov., sp. nov., a novel mesophilic, fermentative bacterium within the Bacillota from a deep-sea hydrothermal vent chimney.</title>
        <authorList>
            <person name="Miyazaki U."/>
            <person name="Mizutani D."/>
            <person name="Hashimoto Y."/>
            <person name="Tame A."/>
            <person name="Sawayama S."/>
            <person name="Miyazaki J."/>
            <person name="Takai K."/>
            <person name="Nakagawa S."/>
        </authorList>
    </citation>
    <scope>NUCLEOTIDE SEQUENCE [LARGE SCALE GENOMIC DNA]</scope>
    <source>
        <strain evidence="2 3">S502</strain>
    </source>
</reference>
<dbReference type="PANTHER" id="PTHR42983:SF1">
    <property type="entry name" value="IRON-MOLYBDENUM PROTEIN"/>
    <property type="match status" value="1"/>
</dbReference>
<organism evidence="2 3">
    <name type="scientific">Helicovermis profundi</name>
    <dbReference type="NCBI Taxonomy" id="3065157"/>
    <lineage>
        <taxon>Bacteria</taxon>
        <taxon>Bacillati</taxon>
        <taxon>Bacillota</taxon>
        <taxon>Clostridia</taxon>
        <taxon>Helicovermis</taxon>
    </lineage>
</organism>
<accession>A0AAU9EEW4</accession>
<dbReference type="EMBL" id="AP028654">
    <property type="protein sequence ID" value="BEP30004.1"/>
    <property type="molecule type" value="Genomic_DNA"/>
</dbReference>
<sequence>MKIALTKEGENIAQHFGHCEGFQIVEINGEEVKSEYVANPGHKPGYLPVFLSDMGVKTIISGGMGGKAIDIFAQNGIKVITGAKGSIDKNIESFIKEELESTGSVCNEHEHAGDCGGH</sequence>
<dbReference type="SUPFAM" id="SSF53146">
    <property type="entry name" value="Nitrogenase accessory factor-like"/>
    <property type="match status" value="1"/>
</dbReference>
<gene>
    <name evidence="2" type="ORF">HLPR_23350</name>
</gene>
<dbReference type="Pfam" id="PF02579">
    <property type="entry name" value="Nitro_FeMo-Co"/>
    <property type="match status" value="1"/>
</dbReference>
<evidence type="ECO:0000313" key="3">
    <source>
        <dbReference type="Proteomes" id="UP001321786"/>
    </source>
</evidence>
<protein>
    <submittedName>
        <fullName evidence="2">NifB/NifX family molybdenum-iron cluster-binding protein</fullName>
    </submittedName>
</protein>
<dbReference type="InterPro" id="IPR003731">
    <property type="entry name" value="Di-Nase_FeMo-co_biosynth"/>
</dbReference>
<dbReference type="Proteomes" id="UP001321786">
    <property type="component" value="Chromosome"/>
</dbReference>
<keyword evidence="3" id="KW-1185">Reference proteome</keyword>
<dbReference type="KEGG" id="hprf:HLPR_23350"/>
<dbReference type="Gene3D" id="3.30.420.130">
    <property type="entry name" value="Dinitrogenase iron-molybdenum cofactor biosynthesis domain"/>
    <property type="match status" value="1"/>
</dbReference>
<evidence type="ECO:0000259" key="1">
    <source>
        <dbReference type="Pfam" id="PF02579"/>
    </source>
</evidence>
<feature type="domain" description="Dinitrogenase iron-molybdenum cofactor biosynthesis" evidence="1">
    <location>
        <begin position="9"/>
        <end position="96"/>
    </location>
</feature>